<name>A0A0F9BSB8_9ZZZZ</name>
<accession>A0A0F9BSB8</accession>
<comment type="caution">
    <text evidence="1">The sequence shown here is derived from an EMBL/GenBank/DDBJ whole genome shotgun (WGS) entry which is preliminary data.</text>
</comment>
<reference evidence="1" key="1">
    <citation type="journal article" date="2015" name="Nature">
        <title>Complex archaea that bridge the gap between prokaryotes and eukaryotes.</title>
        <authorList>
            <person name="Spang A."/>
            <person name="Saw J.H."/>
            <person name="Jorgensen S.L."/>
            <person name="Zaremba-Niedzwiedzka K."/>
            <person name="Martijn J."/>
            <person name="Lind A.E."/>
            <person name="van Eijk R."/>
            <person name="Schleper C."/>
            <person name="Guy L."/>
            <person name="Ettema T.J."/>
        </authorList>
    </citation>
    <scope>NUCLEOTIDE SEQUENCE</scope>
</reference>
<gene>
    <name evidence="1" type="ORF">LCGC14_2411350</name>
</gene>
<evidence type="ECO:0000313" key="1">
    <source>
        <dbReference type="EMBL" id="KKL24834.1"/>
    </source>
</evidence>
<sequence>MKRLDKGFQIALVALTMLVVGTLWPSASLFALPVFFGMASESTTTALIDEALKIIFAKSLHNDIVSDSE</sequence>
<organism evidence="1">
    <name type="scientific">marine sediment metagenome</name>
    <dbReference type="NCBI Taxonomy" id="412755"/>
    <lineage>
        <taxon>unclassified sequences</taxon>
        <taxon>metagenomes</taxon>
        <taxon>ecological metagenomes</taxon>
    </lineage>
</organism>
<proteinExistence type="predicted"/>
<dbReference type="AlphaFoldDB" id="A0A0F9BSB8"/>
<dbReference type="EMBL" id="LAZR01036439">
    <property type="protein sequence ID" value="KKL24834.1"/>
    <property type="molecule type" value="Genomic_DNA"/>
</dbReference>
<feature type="non-terminal residue" evidence="1">
    <location>
        <position position="69"/>
    </location>
</feature>
<protein>
    <submittedName>
        <fullName evidence="1">Uncharacterized protein</fullName>
    </submittedName>
</protein>